<dbReference type="Proteomes" id="UP000315496">
    <property type="component" value="Chromosome 2"/>
</dbReference>
<proteinExistence type="predicted"/>
<sequence length="510" mass="56195">MQADVENEEEENVLSGLPPVRENWWYGTTSYHVLQTEPPSDPHGHRVHPALNPTAPFMEIPVPSHVAVSPALAKLMRNVVPEGGKGQGFDDLFVVSEPVEVEDHTGLPVKVQYDLDLKPRSATCQAGSDDDSFHDSEESFCLLKDPLADGSSREGETPENTVVEDGRVTTRQLLHEVDTHLAHLRHRLDMLSNAQEGQRSQGQKPKYIRAPRLTCSSSMIQEGVDGVVEIRDFEAAVKAVTKAQPRLRARTMRKDRSRHPTLDPIDLLNQQILEKIDARDIVPLVQSGVSAPPVPRQVGGAQTAYIKRNTAPFRKIGRLREKSLPATAGRPGLGGGDMCGCKVISYGAGGRAGTQLDQDINYTTGLKPIDKAMQNCVRRRSGPLSQGRVLSVPTARRKVSVPDALIREKPATFEPPVRIYEPSFHPDDPVSSTYATTAQILAQLRADEAHLITLGRDIEGFRTGELLDCAIDLEASDALEQTTALLEEKRRQLQELLEYRRQLGIIESDG</sequence>
<reference evidence="1 2" key="1">
    <citation type="submission" date="2019-05" db="EMBL/GenBank/DDBJ databases">
        <title>The compact genome of Giardia muris reveals important steps in the evolution of intestinal protozoan parasites.</title>
        <authorList>
            <person name="Xu F."/>
            <person name="Jimenez-Gonzalez A."/>
            <person name="Einarsson E."/>
            <person name="Astvaldsson A."/>
            <person name="Peirasmaki D."/>
            <person name="Eckmann L."/>
            <person name="Andersson J.O."/>
            <person name="Svard S.G."/>
            <person name="Jerlstrom-Hultqvist J."/>
        </authorList>
    </citation>
    <scope>NUCLEOTIDE SEQUENCE [LARGE SCALE GENOMIC DNA]</scope>
    <source>
        <strain evidence="1 2">Roberts-Thomson</strain>
    </source>
</reference>
<protein>
    <submittedName>
        <fullName evidence="1">Uncharacterized protein</fullName>
    </submittedName>
</protein>
<dbReference type="EMBL" id="VDLU01000002">
    <property type="protein sequence ID" value="TNJ28471.1"/>
    <property type="molecule type" value="Genomic_DNA"/>
</dbReference>
<keyword evidence="2" id="KW-1185">Reference proteome</keyword>
<gene>
    <name evidence="1" type="ORF">GMRT_12603</name>
</gene>
<accession>A0A4Z1T7J4</accession>
<dbReference type="AlphaFoldDB" id="A0A4Z1T7J4"/>
<organism evidence="1 2">
    <name type="scientific">Giardia muris</name>
    <dbReference type="NCBI Taxonomy" id="5742"/>
    <lineage>
        <taxon>Eukaryota</taxon>
        <taxon>Metamonada</taxon>
        <taxon>Diplomonadida</taxon>
        <taxon>Hexamitidae</taxon>
        <taxon>Giardiinae</taxon>
        <taxon>Giardia</taxon>
    </lineage>
</organism>
<evidence type="ECO:0000313" key="1">
    <source>
        <dbReference type="EMBL" id="TNJ28471.1"/>
    </source>
</evidence>
<evidence type="ECO:0000313" key="2">
    <source>
        <dbReference type="Proteomes" id="UP000315496"/>
    </source>
</evidence>
<dbReference type="VEuPathDB" id="GiardiaDB:GMRT_12603"/>
<comment type="caution">
    <text evidence="1">The sequence shown here is derived from an EMBL/GenBank/DDBJ whole genome shotgun (WGS) entry which is preliminary data.</text>
</comment>
<dbReference type="OrthoDB" id="10251901at2759"/>
<name>A0A4Z1T7J4_GIAMU</name>